<name>A0ABW2HT46_9ACTN</name>
<dbReference type="Pfam" id="PF03450">
    <property type="entry name" value="CO_deh_flav_C"/>
    <property type="match status" value="1"/>
</dbReference>
<evidence type="ECO:0000313" key="6">
    <source>
        <dbReference type="Proteomes" id="UP001596548"/>
    </source>
</evidence>
<dbReference type="InterPro" id="IPR036318">
    <property type="entry name" value="FAD-bd_PCMH-like_sf"/>
</dbReference>
<reference evidence="6" key="1">
    <citation type="journal article" date="2019" name="Int. J. Syst. Evol. Microbiol.">
        <title>The Global Catalogue of Microorganisms (GCM) 10K type strain sequencing project: providing services to taxonomists for standard genome sequencing and annotation.</title>
        <authorList>
            <consortium name="The Broad Institute Genomics Platform"/>
            <consortium name="The Broad Institute Genome Sequencing Center for Infectious Disease"/>
            <person name="Wu L."/>
            <person name="Ma J."/>
        </authorList>
    </citation>
    <scope>NUCLEOTIDE SEQUENCE [LARGE SCALE GENOMIC DNA]</scope>
    <source>
        <strain evidence="6">XZYJT-10</strain>
    </source>
</reference>
<evidence type="ECO:0000313" key="5">
    <source>
        <dbReference type="EMBL" id="MFC7276004.1"/>
    </source>
</evidence>
<dbReference type="PROSITE" id="PS51387">
    <property type="entry name" value="FAD_PCMH"/>
    <property type="match status" value="1"/>
</dbReference>
<dbReference type="InterPro" id="IPR002346">
    <property type="entry name" value="Mopterin_DH_FAD-bd"/>
</dbReference>
<dbReference type="InterPro" id="IPR016167">
    <property type="entry name" value="FAD-bd_PCMH_sub1"/>
</dbReference>
<proteinExistence type="predicted"/>
<evidence type="ECO:0000256" key="2">
    <source>
        <dbReference type="ARBA" id="ARBA00022827"/>
    </source>
</evidence>
<evidence type="ECO:0000256" key="3">
    <source>
        <dbReference type="ARBA" id="ARBA00023002"/>
    </source>
</evidence>
<dbReference type="SUPFAM" id="SSF56176">
    <property type="entry name" value="FAD-binding/transporter-associated domain-like"/>
    <property type="match status" value="1"/>
</dbReference>
<dbReference type="InterPro" id="IPR036683">
    <property type="entry name" value="CO_DH_flav_C_dom_sf"/>
</dbReference>
<keyword evidence="1" id="KW-0285">Flavoprotein</keyword>
<dbReference type="EMBL" id="JBHTBJ010000012">
    <property type="protein sequence ID" value="MFC7276004.1"/>
    <property type="molecule type" value="Genomic_DNA"/>
</dbReference>
<dbReference type="InterPro" id="IPR005107">
    <property type="entry name" value="CO_DH_flav_C"/>
</dbReference>
<keyword evidence="2" id="KW-0274">FAD</keyword>
<protein>
    <submittedName>
        <fullName evidence="5">FAD binding domain-containing protein</fullName>
    </submittedName>
</protein>
<dbReference type="Proteomes" id="UP001596548">
    <property type="component" value="Unassembled WGS sequence"/>
</dbReference>
<dbReference type="SUPFAM" id="SSF55447">
    <property type="entry name" value="CO dehydrogenase flavoprotein C-terminal domain-like"/>
    <property type="match status" value="1"/>
</dbReference>
<evidence type="ECO:0000259" key="4">
    <source>
        <dbReference type="PROSITE" id="PS51387"/>
    </source>
</evidence>
<dbReference type="InterPro" id="IPR016169">
    <property type="entry name" value="FAD-bd_PCMH_sub2"/>
</dbReference>
<dbReference type="SMART" id="SM01092">
    <property type="entry name" value="CO_deh_flav_C"/>
    <property type="match status" value="1"/>
</dbReference>
<dbReference type="PANTHER" id="PTHR42659:SF2">
    <property type="entry name" value="XANTHINE DEHYDROGENASE SUBUNIT C-RELATED"/>
    <property type="match status" value="1"/>
</dbReference>
<keyword evidence="3" id="KW-0560">Oxidoreductase</keyword>
<organism evidence="5 6">
    <name type="scientific">Paractinoplanes rhizophilus</name>
    <dbReference type="NCBI Taxonomy" id="1416877"/>
    <lineage>
        <taxon>Bacteria</taxon>
        <taxon>Bacillati</taxon>
        <taxon>Actinomycetota</taxon>
        <taxon>Actinomycetes</taxon>
        <taxon>Micromonosporales</taxon>
        <taxon>Micromonosporaceae</taxon>
        <taxon>Paractinoplanes</taxon>
    </lineage>
</organism>
<dbReference type="InterPro" id="IPR051312">
    <property type="entry name" value="Diverse_Substr_Oxidored"/>
</dbReference>
<keyword evidence="6" id="KW-1185">Reference proteome</keyword>
<comment type="caution">
    <text evidence="5">The sequence shown here is derived from an EMBL/GenBank/DDBJ whole genome shotgun (WGS) entry which is preliminary data.</text>
</comment>
<dbReference type="Gene3D" id="3.30.465.10">
    <property type="match status" value="1"/>
</dbReference>
<dbReference type="Pfam" id="PF00941">
    <property type="entry name" value="FAD_binding_5"/>
    <property type="match status" value="1"/>
</dbReference>
<sequence>MIPVAFDYLRPTGVDEAVAALAEAGDEAKILAGGQSLLPVLRLRLSAPSVLVDLGGVAELRGVREEGDFLAIGAMTTHDEVASSPLVRRFAPLLATMAATIGDRQVRHRGTLGGSLAHADPAADLPAAAATLQARYVLAGPSGRRVVTAADFAVGLFTTALADDEVLVEVQVPKVEGWGSHYEKFHRVVQAWAIVGVAAMVRRSDGGIESARVTLTNMGPTALRATAVEQALAGCAAEPAAIAEACMAAAEGTSPRDDVTASAEYRRHLVRVLTGRAVAAAAGV</sequence>
<dbReference type="RefSeq" id="WP_378969791.1">
    <property type="nucleotide sequence ID" value="NZ_JBHTBJ010000012.1"/>
</dbReference>
<dbReference type="InterPro" id="IPR016166">
    <property type="entry name" value="FAD-bd_PCMH"/>
</dbReference>
<dbReference type="PANTHER" id="PTHR42659">
    <property type="entry name" value="XANTHINE DEHYDROGENASE SUBUNIT C-RELATED"/>
    <property type="match status" value="1"/>
</dbReference>
<accession>A0ABW2HT46</accession>
<dbReference type="Gene3D" id="3.30.43.10">
    <property type="entry name" value="Uridine Diphospho-n-acetylenolpyruvylglucosamine Reductase, domain 2"/>
    <property type="match status" value="1"/>
</dbReference>
<gene>
    <name evidence="5" type="ORF">ACFQS1_18580</name>
</gene>
<dbReference type="Gene3D" id="3.30.390.50">
    <property type="entry name" value="CO dehydrogenase flavoprotein, C-terminal domain"/>
    <property type="match status" value="1"/>
</dbReference>
<evidence type="ECO:0000256" key="1">
    <source>
        <dbReference type="ARBA" id="ARBA00022630"/>
    </source>
</evidence>
<feature type="domain" description="FAD-binding PCMH-type" evidence="4">
    <location>
        <begin position="1"/>
        <end position="177"/>
    </location>
</feature>